<feature type="transmembrane region" description="Helical" evidence="1">
    <location>
        <begin position="155"/>
        <end position="176"/>
    </location>
</feature>
<reference evidence="2 3" key="1">
    <citation type="submission" date="2019-03" db="EMBL/GenBank/DDBJ databases">
        <title>Genomic Encyclopedia of Archaeal and Bacterial Type Strains, Phase II (KMG-II): from individual species to whole genera.</title>
        <authorList>
            <person name="Goeker M."/>
        </authorList>
    </citation>
    <scope>NUCLEOTIDE SEQUENCE [LARGE SCALE GENOMIC DNA]</scope>
    <source>
        <strain evidence="2 3">DSM 19034</strain>
    </source>
</reference>
<evidence type="ECO:0000313" key="3">
    <source>
        <dbReference type="Proteomes" id="UP000295499"/>
    </source>
</evidence>
<gene>
    <name evidence="2" type="ORF">CLV32_0494</name>
</gene>
<dbReference type="Proteomes" id="UP000295499">
    <property type="component" value="Unassembled WGS sequence"/>
</dbReference>
<dbReference type="AlphaFoldDB" id="A0A4R6IQG2"/>
<name>A0A4R6IQG2_9SPHI</name>
<feature type="transmembrane region" description="Helical" evidence="1">
    <location>
        <begin position="21"/>
        <end position="50"/>
    </location>
</feature>
<organism evidence="2 3">
    <name type="scientific">Pedobacter duraquae</name>
    <dbReference type="NCBI Taxonomy" id="425511"/>
    <lineage>
        <taxon>Bacteria</taxon>
        <taxon>Pseudomonadati</taxon>
        <taxon>Bacteroidota</taxon>
        <taxon>Sphingobacteriia</taxon>
        <taxon>Sphingobacteriales</taxon>
        <taxon>Sphingobacteriaceae</taxon>
        <taxon>Pedobacter</taxon>
    </lineage>
</organism>
<sequence length="395" mass="44080">MVANNPQKRSKPKTLKSEFGKVISFLHLWLGLAAGTILLVVALTGCILTFEDELTPIIYAQEQKVTPAPARLSADSLVSLAKLTYPKKKIFRIYLPAEKDQSVKVTFGTKKKGYDYLYMNPYTGAILAKGKEAERFFPVVLNLHRYLLAGDTGKIITGISCAITFFMTLSGLYLWWPNNKKVLKQRLKVKMDASRKRLNWDLHGVGGFYAMIFLFFITLTGLIWSYDWVETMMFKMTDGKKEQVEVVKEPEGKIKKEKGIVELVVTATNTVYPTHGQIMITFPDKKGKPFTVSKENSAALVDTVSQLYLDSRTAKVLKVASFSSLSLGSQVRKLNKSIHTGSILGWPTKIIAFLTALITASLPITGLLIWLGRGKKKKSKPKVNPLLSKPEPAVL</sequence>
<dbReference type="OrthoDB" id="111691at2"/>
<protein>
    <submittedName>
        <fullName evidence="2">Putative iron-regulated membrane protein</fullName>
    </submittedName>
</protein>
<dbReference type="RefSeq" id="WP_133551988.1">
    <property type="nucleotide sequence ID" value="NZ_SNWM01000001.1"/>
</dbReference>
<comment type="caution">
    <text evidence="2">The sequence shown here is derived from an EMBL/GenBank/DDBJ whole genome shotgun (WGS) entry which is preliminary data.</text>
</comment>
<keyword evidence="3" id="KW-1185">Reference proteome</keyword>
<feature type="transmembrane region" description="Helical" evidence="1">
    <location>
        <begin position="205"/>
        <end position="226"/>
    </location>
</feature>
<keyword evidence="1" id="KW-0472">Membrane</keyword>
<proteinExistence type="predicted"/>
<dbReference type="PANTHER" id="PTHR34219:SF3">
    <property type="entry name" value="BLL7967 PROTEIN"/>
    <property type="match status" value="1"/>
</dbReference>
<feature type="transmembrane region" description="Helical" evidence="1">
    <location>
        <begin position="350"/>
        <end position="372"/>
    </location>
</feature>
<accession>A0A4R6IQG2</accession>
<evidence type="ECO:0000313" key="2">
    <source>
        <dbReference type="EMBL" id="TDO24205.1"/>
    </source>
</evidence>
<dbReference type="EMBL" id="SNWM01000001">
    <property type="protein sequence ID" value="TDO24205.1"/>
    <property type="molecule type" value="Genomic_DNA"/>
</dbReference>
<dbReference type="PANTHER" id="PTHR34219">
    <property type="entry name" value="IRON-REGULATED INNER MEMBRANE PROTEIN-RELATED"/>
    <property type="match status" value="1"/>
</dbReference>
<evidence type="ECO:0000256" key="1">
    <source>
        <dbReference type="SAM" id="Phobius"/>
    </source>
</evidence>
<dbReference type="InterPro" id="IPR005625">
    <property type="entry name" value="PepSY-ass_TM"/>
</dbReference>
<keyword evidence="1" id="KW-0812">Transmembrane</keyword>
<keyword evidence="1" id="KW-1133">Transmembrane helix</keyword>
<dbReference type="Pfam" id="PF03929">
    <property type="entry name" value="PepSY_TM"/>
    <property type="match status" value="1"/>
</dbReference>